<evidence type="ECO:0000313" key="3">
    <source>
        <dbReference type="EMBL" id="KAH7285994.1"/>
    </source>
</evidence>
<evidence type="ECO:0000256" key="1">
    <source>
        <dbReference type="SAM" id="MobiDB-lite"/>
    </source>
</evidence>
<proteinExistence type="predicted"/>
<evidence type="ECO:0000256" key="2">
    <source>
        <dbReference type="SAM" id="Phobius"/>
    </source>
</evidence>
<protein>
    <submittedName>
        <fullName evidence="3">Uncharacterized protein</fullName>
    </submittedName>
</protein>
<feature type="compositionally biased region" description="Polar residues" evidence="1">
    <location>
        <begin position="565"/>
        <end position="580"/>
    </location>
</feature>
<keyword evidence="4" id="KW-1185">Reference proteome</keyword>
<dbReference type="AlphaFoldDB" id="A0A8T2QQX3"/>
<dbReference type="Proteomes" id="UP000825935">
    <property type="component" value="Chromosome 33"/>
</dbReference>
<accession>A0A8T2QQX3</accession>
<sequence length="667" mass="74092">MWDKLSGSLLQVRQFHTCSLSSGDDSFASRSSDGCLRHGKSRACVCDKSAFHALHICGHSKKLSSLNITSLHTVLTAPRGSKVSVVCMGGRDIKSCQADLDEDSSLNSESSKGQDGEWSRDIENEMLRLMEEFEDSLPIIRTYKNDTCSLQICGSAPRISVLTAMAADKTFTASTDLLLGRRLTIRQTVLPGASGLNSSVSTKLFAPSLQVVERAKRLSLPKGLSAGEFLPKFFEAVQMLHPSKFYVEIYDSGHPKSVSKLEEEERIDALYSFEASTISALNEVGRAISLYAVHMLKSKVSGNSPSSLMKMLPNKFEWIPSHDSPVRFRVLTTAEIKEQARLAMHAVHYVTERNDRLWWPVPVLAFETAKKSLDNAMDDWILENLPMHKMCIDPVRLDSQGAENISDPKQIKEFNLTHSQLVDLAGVFDLYYEDRFTISDKEFQSGASLDFYSTPKSKMDQFIKAMTLGTVILGTAIFAWLVAKRLRVPSQLGTSNLILNTTDVAVISKSDSPSAGKNDFNSTVNEQLPAAEIESLCMLVITNLVKSLEWDVELHSHPAKGAWTESRSGGHQSPTNTQQLSKAAEVNTECLDEEDEKRTDVANVQLENSKDANGKIDVDEQKQIPMFQLQNIGILLYMHGISYFTSALYWCWCNMLLGLLQKGSAYQ</sequence>
<dbReference type="EMBL" id="CM035438">
    <property type="protein sequence ID" value="KAH7285994.1"/>
    <property type="molecule type" value="Genomic_DNA"/>
</dbReference>
<gene>
    <name evidence="3" type="ORF">KP509_33G054600</name>
</gene>
<dbReference type="PANTHER" id="PTHR35694">
    <property type="entry name" value="DENEDDYLASE"/>
    <property type="match status" value="1"/>
</dbReference>
<dbReference type="OMA" id="WSDEIKV"/>
<organism evidence="3 4">
    <name type="scientific">Ceratopteris richardii</name>
    <name type="common">Triangle waterfern</name>
    <dbReference type="NCBI Taxonomy" id="49495"/>
    <lineage>
        <taxon>Eukaryota</taxon>
        <taxon>Viridiplantae</taxon>
        <taxon>Streptophyta</taxon>
        <taxon>Embryophyta</taxon>
        <taxon>Tracheophyta</taxon>
        <taxon>Polypodiopsida</taxon>
        <taxon>Polypodiidae</taxon>
        <taxon>Polypodiales</taxon>
        <taxon>Pteridineae</taxon>
        <taxon>Pteridaceae</taxon>
        <taxon>Parkerioideae</taxon>
        <taxon>Ceratopteris</taxon>
    </lineage>
</organism>
<evidence type="ECO:0000313" key="4">
    <source>
        <dbReference type="Proteomes" id="UP000825935"/>
    </source>
</evidence>
<keyword evidence="2" id="KW-1133">Transmembrane helix</keyword>
<feature type="transmembrane region" description="Helical" evidence="2">
    <location>
        <begin position="634"/>
        <end position="657"/>
    </location>
</feature>
<feature type="region of interest" description="Disordered" evidence="1">
    <location>
        <begin position="561"/>
        <end position="580"/>
    </location>
</feature>
<keyword evidence="2" id="KW-0812">Transmembrane</keyword>
<keyword evidence="2" id="KW-0472">Membrane</keyword>
<reference evidence="3" key="1">
    <citation type="submission" date="2021-08" db="EMBL/GenBank/DDBJ databases">
        <title>WGS assembly of Ceratopteris richardii.</title>
        <authorList>
            <person name="Marchant D.B."/>
            <person name="Chen G."/>
            <person name="Jenkins J."/>
            <person name="Shu S."/>
            <person name="Leebens-Mack J."/>
            <person name="Grimwood J."/>
            <person name="Schmutz J."/>
            <person name="Soltis P."/>
            <person name="Soltis D."/>
            <person name="Chen Z.-H."/>
        </authorList>
    </citation>
    <scope>NUCLEOTIDE SEQUENCE</scope>
    <source>
        <strain evidence="3">Whitten #5841</strain>
        <tissue evidence="3">Leaf</tissue>
    </source>
</reference>
<dbReference type="OrthoDB" id="1894747at2759"/>
<comment type="caution">
    <text evidence="3">The sequence shown here is derived from an EMBL/GenBank/DDBJ whole genome shotgun (WGS) entry which is preliminary data.</text>
</comment>
<feature type="transmembrane region" description="Helical" evidence="2">
    <location>
        <begin position="462"/>
        <end position="483"/>
    </location>
</feature>
<name>A0A8T2QQX3_CERRI</name>
<dbReference type="PANTHER" id="PTHR35694:SF1">
    <property type="entry name" value="DENEDDYLASE"/>
    <property type="match status" value="1"/>
</dbReference>